<dbReference type="EMBL" id="QWZQ01000039">
    <property type="protein sequence ID" value="RRK09781.1"/>
    <property type="molecule type" value="Genomic_DNA"/>
</dbReference>
<comment type="caution">
    <text evidence="1">The sequence shown here is derived from an EMBL/GenBank/DDBJ whole genome shotgun (WGS) entry which is preliminary data.</text>
</comment>
<reference evidence="1 2" key="1">
    <citation type="submission" date="2018-08" db="EMBL/GenBank/DDBJ databases">
        <title>Genome Lactobacillus garii FI11369.</title>
        <authorList>
            <person name="Diaz M."/>
            <person name="Narbad A."/>
        </authorList>
    </citation>
    <scope>NUCLEOTIDE SEQUENCE [LARGE SCALE GENOMIC DNA]</scope>
    <source>
        <strain evidence="1 2">FI11369</strain>
    </source>
</reference>
<evidence type="ECO:0000313" key="1">
    <source>
        <dbReference type="EMBL" id="RRK09781.1"/>
    </source>
</evidence>
<evidence type="ECO:0000313" key="2">
    <source>
        <dbReference type="Proteomes" id="UP000283633"/>
    </source>
</evidence>
<accession>A0A3R8J5Y9</accession>
<organism evidence="1 2">
    <name type="scientific">Lactiplantibacillus garii</name>
    <dbReference type="NCBI Taxonomy" id="2306423"/>
    <lineage>
        <taxon>Bacteria</taxon>
        <taxon>Bacillati</taxon>
        <taxon>Bacillota</taxon>
        <taxon>Bacilli</taxon>
        <taxon>Lactobacillales</taxon>
        <taxon>Lactobacillaceae</taxon>
        <taxon>Lactiplantibacillus</taxon>
    </lineage>
</organism>
<proteinExistence type="predicted"/>
<dbReference type="OrthoDB" id="1699217at2"/>
<protein>
    <submittedName>
        <fullName evidence="1">Uncharacterized protein</fullName>
    </submittedName>
</protein>
<dbReference type="Proteomes" id="UP000283633">
    <property type="component" value="Unassembled WGS sequence"/>
</dbReference>
<dbReference type="AlphaFoldDB" id="A0A3R8J5Y9"/>
<gene>
    <name evidence="1" type="ORF">D1831_10755</name>
</gene>
<sequence>MAEYTEAKKRANKKWNTQNRERVRYTNARSAARSFIKNRATTADLDELAELMDARRTLLQSESH</sequence>
<keyword evidence="2" id="KW-1185">Reference proteome</keyword>
<dbReference type="RefSeq" id="WP_125072925.1">
    <property type="nucleotide sequence ID" value="NZ_QWZQ01000039.1"/>
</dbReference>
<name>A0A3R8J5Y9_9LACO</name>